<dbReference type="InterPro" id="IPR011010">
    <property type="entry name" value="DNA_brk_join_enz"/>
</dbReference>
<comment type="caution">
    <text evidence="2">The sequence shown here is derived from an EMBL/GenBank/DDBJ whole genome shotgun (WGS) entry which is preliminary data.</text>
</comment>
<dbReference type="EMBL" id="BARW01038841">
    <property type="protein sequence ID" value="GAJ24767.1"/>
    <property type="molecule type" value="Genomic_DNA"/>
</dbReference>
<dbReference type="GO" id="GO:0015074">
    <property type="term" value="P:DNA integration"/>
    <property type="evidence" value="ECO:0007669"/>
    <property type="project" value="InterPro"/>
</dbReference>
<gene>
    <name evidence="2" type="ORF">S12H4_59438</name>
</gene>
<feature type="non-terminal residue" evidence="2">
    <location>
        <position position="62"/>
    </location>
</feature>
<organism evidence="2">
    <name type="scientific">marine sediment metagenome</name>
    <dbReference type="NCBI Taxonomy" id="412755"/>
    <lineage>
        <taxon>unclassified sequences</taxon>
        <taxon>metagenomes</taxon>
        <taxon>ecological metagenomes</taxon>
    </lineage>
</organism>
<dbReference type="GO" id="GO:0003677">
    <property type="term" value="F:DNA binding"/>
    <property type="evidence" value="ECO:0007669"/>
    <property type="project" value="InterPro"/>
</dbReference>
<name>X1VUC4_9ZZZZ</name>
<accession>X1VUC4</accession>
<proteinExistence type="predicted"/>
<dbReference type="GO" id="GO:0006310">
    <property type="term" value="P:DNA recombination"/>
    <property type="evidence" value="ECO:0007669"/>
    <property type="project" value="UniProtKB-KW"/>
</dbReference>
<dbReference type="SUPFAM" id="SSF56349">
    <property type="entry name" value="DNA breaking-rejoining enzymes"/>
    <property type="match status" value="1"/>
</dbReference>
<evidence type="ECO:0000256" key="1">
    <source>
        <dbReference type="ARBA" id="ARBA00023172"/>
    </source>
</evidence>
<keyword evidence="1" id="KW-0233">DNA recombination</keyword>
<dbReference type="AlphaFoldDB" id="X1VUC4"/>
<reference evidence="2" key="1">
    <citation type="journal article" date="2014" name="Front. Microbiol.">
        <title>High frequency of phylogenetically diverse reductive dehalogenase-homologous genes in deep subseafloor sedimentary metagenomes.</title>
        <authorList>
            <person name="Kawai M."/>
            <person name="Futagami T."/>
            <person name="Toyoda A."/>
            <person name="Takaki Y."/>
            <person name="Nishi S."/>
            <person name="Hori S."/>
            <person name="Arai W."/>
            <person name="Tsubouchi T."/>
            <person name="Morono Y."/>
            <person name="Uchiyama I."/>
            <person name="Ito T."/>
            <person name="Fujiyama A."/>
            <person name="Inagaki F."/>
            <person name="Takami H."/>
        </authorList>
    </citation>
    <scope>NUCLEOTIDE SEQUENCE</scope>
    <source>
        <strain evidence="2">Expedition CK06-06</strain>
    </source>
</reference>
<dbReference type="Gene3D" id="1.10.443.10">
    <property type="entry name" value="Intergrase catalytic core"/>
    <property type="match status" value="1"/>
</dbReference>
<evidence type="ECO:0000313" key="2">
    <source>
        <dbReference type="EMBL" id="GAJ24767.1"/>
    </source>
</evidence>
<dbReference type="InterPro" id="IPR013762">
    <property type="entry name" value="Integrase-like_cat_sf"/>
</dbReference>
<sequence length="62" mass="7325">MVALPDEKAFFVGDYGRRISKNSIYDAVVKWSTRFGLHNPKSDRLEDHFSHHNLRHCFTTYL</sequence>
<protein>
    <submittedName>
        <fullName evidence="2">Uncharacterized protein</fullName>
    </submittedName>
</protein>